<gene>
    <name evidence="1" type="primary">U19L</name>
</gene>
<reference evidence="1" key="1">
    <citation type="journal article" date="2015" name="J. Virol.">
        <title>Genomic and Proteomic Analyses Indicate that Banchine and Campoplegine Polydnaviruses Have Similar, if Not Identical, Viral Ancestors.</title>
        <authorList>
            <person name="Beliveau C."/>
            <person name="Cohen A."/>
            <person name="Stewart D."/>
            <person name="Periquet G."/>
            <person name="Djoumad A."/>
            <person name="Kuhn L."/>
            <person name="Stoltz D."/>
            <person name="Volkoff A.-N."/>
            <person name="Herniou E."/>
            <person name="Drezen J.-M."/>
            <person name="Cusson M."/>
        </authorList>
    </citation>
    <scope>NUCLEOTIDE SEQUENCE</scope>
</reference>
<sequence>MNKKDTIRFQCYLHSSSKNKMLFSCVIQFFFRYTMTMSVNVSRLIKHTMRHGKVSPGPDEWCHTHYSQHLVIDVGSYVGALYRLKNDISHNDQLSTFLMSLDSEVRFIIPQINTITIDCSKMTQQVVNHDRTVAVKNLFNTFLHAIMDNYNRESYNPVHATHIIIADCCLSILWQEIYSCINQTGYQCERLTLIRCMQIELSSIARFTFTGLCLRDCHFVFTNRCTTPIMLDSIDIELQKYDFKQWYRTMANNMVHGIMDSITEMNTVVSAKCLKIHCPTDKTVSITALSLILFNMGITFEPIVSFHIDVDMIPLPEASNKTPIVKMITNDFDAMLLRAKGLGVVCTVKNLSVIDNCESLVDLKLLTDNATAIATDQRSLSDRTCERLESLSVPLNVLNLSSLRFYNLKYMDIDCHGSGASSDDDIVGKILTHCLGLNTLSLRNTCRLRYDFIDDNVTIFSPKLTSLHIDCHADCIIEPLRMIDKFELHELNITLNQDPLEASSNDDKNDVRRNAEYINAKIGECGRGNLKKITVTVRSEWRNDDVSREHLEWRDLMKFQIVHALYEKYGLSDRGTDDNGESAFVVNFNDISMILGKRDDPQIQLWTHLLYHMKKSSSEHRPFVNRNGVNFVLIVRTNLPPIADLSLKIATSRSTSGSGIDLSLLLEKCRSVTCECANNDDDDDDDDNDQMNSNVWPSNIFKLLHRVAS</sequence>
<evidence type="ECO:0000313" key="1">
    <source>
        <dbReference type="EMBL" id="AKD28064.1"/>
    </source>
</evidence>
<name>A0A0F6T1E7_9HYME</name>
<protein>
    <submittedName>
        <fullName evidence="1">U19-like protein</fullName>
    </submittedName>
</protein>
<proteinExistence type="predicted"/>
<accession>A0A0F6T1E7</accession>
<organism evidence="1">
    <name type="scientific">Glypta fumiferanae</name>
    <dbReference type="NCBI Taxonomy" id="389681"/>
    <lineage>
        <taxon>Eukaryota</taxon>
        <taxon>Metazoa</taxon>
        <taxon>Ecdysozoa</taxon>
        <taxon>Arthropoda</taxon>
        <taxon>Hexapoda</taxon>
        <taxon>Insecta</taxon>
        <taxon>Pterygota</taxon>
        <taxon>Neoptera</taxon>
        <taxon>Endopterygota</taxon>
        <taxon>Hymenoptera</taxon>
        <taxon>Apocrita</taxon>
        <taxon>Ichneumonoidea</taxon>
        <taxon>Ichneumonidae</taxon>
        <taxon>Banchinae</taxon>
        <taxon>Glypta</taxon>
    </lineage>
</organism>
<dbReference type="EMBL" id="KP706798">
    <property type="protein sequence ID" value="AKD28064.1"/>
    <property type="molecule type" value="Genomic_DNA"/>
</dbReference>
<dbReference type="AlphaFoldDB" id="A0A0F6T1E7"/>